<keyword evidence="4" id="KW-1185">Reference proteome</keyword>
<evidence type="ECO:0000256" key="2">
    <source>
        <dbReference type="SAM" id="SignalP"/>
    </source>
</evidence>
<keyword evidence="2" id="KW-0732">Signal</keyword>
<feature type="region of interest" description="Disordered" evidence="1">
    <location>
        <begin position="22"/>
        <end position="60"/>
    </location>
</feature>
<name>A0A7Y0FP79_9BACT</name>
<evidence type="ECO:0000313" key="4">
    <source>
        <dbReference type="Proteomes" id="UP000559626"/>
    </source>
</evidence>
<dbReference type="AlphaFoldDB" id="A0A7Y0FP79"/>
<sequence>MKNLLLLALVAASALAARAQTTPATDASGVPLINQPAPAPTAARRAPLPPDQQADRQSQHLARALGLSAAQQGQVRQILLGAYQNLAATRQQAQATGLRRGTGRARKATRAQTDEQLRAVLTPDQYGRYQQLLAQRQGRRARAGAPTPGGPLGN</sequence>
<reference evidence="3 4" key="1">
    <citation type="submission" date="2020-04" db="EMBL/GenBank/DDBJ databases">
        <title>Hymenobacter polaris sp. nov., isolated from Arctic soil.</title>
        <authorList>
            <person name="Dahal R.H."/>
        </authorList>
    </citation>
    <scope>NUCLEOTIDE SEQUENCE [LARGE SCALE GENOMIC DNA]</scope>
    <source>
        <strain evidence="3 4">RP-2-7</strain>
    </source>
</reference>
<gene>
    <name evidence="3" type="ORF">HHL22_21260</name>
</gene>
<protein>
    <recommendedName>
        <fullName evidence="5">DUF4890 domain-containing protein</fullName>
    </recommendedName>
</protein>
<accession>A0A7Y0FP79</accession>
<evidence type="ECO:0008006" key="5">
    <source>
        <dbReference type="Google" id="ProtNLM"/>
    </source>
</evidence>
<evidence type="ECO:0000256" key="1">
    <source>
        <dbReference type="SAM" id="MobiDB-lite"/>
    </source>
</evidence>
<feature type="chain" id="PRO_5031123704" description="DUF4890 domain-containing protein" evidence="2">
    <location>
        <begin position="20"/>
        <end position="154"/>
    </location>
</feature>
<evidence type="ECO:0000313" key="3">
    <source>
        <dbReference type="EMBL" id="NML67738.1"/>
    </source>
</evidence>
<dbReference type="Proteomes" id="UP000559626">
    <property type="component" value="Unassembled WGS sequence"/>
</dbReference>
<comment type="caution">
    <text evidence="3">The sequence shown here is derived from an EMBL/GenBank/DDBJ whole genome shotgun (WGS) entry which is preliminary data.</text>
</comment>
<proteinExistence type="predicted"/>
<dbReference type="RefSeq" id="WP_169533384.1">
    <property type="nucleotide sequence ID" value="NZ_JABBGH010000003.1"/>
</dbReference>
<organism evidence="3 4">
    <name type="scientific">Hymenobacter polaris</name>
    <dbReference type="NCBI Taxonomy" id="2682546"/>
    <lineage>
        <taxon>Bacteria</taxon>
        <taxon>Pseudomonadati</taxon>
        <taxon>Bacteroidota</taxon>
        <taxon>Cytophagia</taxon>
        <taxon>Cytophagales</taxon>
        <taxon>Hymenobacteraceae</taxon>
        <taxon>Hymenobacter</taxon>
    </lineage>
</organism>
<feature type="signal peptide" evidence="2">
    <location>
        <begin position="1"/>
        <end position="19"/>
    </location>
</feature>
<dbReference type="EMBL" id="JABBGH010000003">
    <property type="protein sequence ID" value="NML67738.1"/>
    <property type="molecule type" value="Genomic_DNA"/>
</dbReference>